<dbReference type="SUPFAM" id="SSF48452">
    <property type="entry name" value="TPR-like"/>
    <property type="match status" value="1"/>
</dbReference>
<dbReference type="RefSeq" id="XP_024747168.1">
    <property type="nucleotide sequence ID" value="XM_024895556.1"/>
</dbReference>
<name>A0A2T4B3Q5_9HYPO</name>
<evidence type="ECO:0000256" key="2">
    <source>
        <dbReference type="SAM" id="Phobius"/>
    </source>
</evidence>
<gene>
    <name evidence="3" type="ORF">BBK36DRAFT_1171300</name>
</gene>
<dbReference type="GeneID" id="36603674"/>
<evidence type="ECO:0000256" key="1">
    <source>
        <dbReference type="SAM" id="MobiDB-lite"/>
    </source>
</evidence>
<dbReference type="EMBL" id="KZ680218">
    <property type="protein sequence ID" value="PTB63848.1"/>
    <property type="molecule type" value="Genomic_DNA"/>
</dbReference>
<dbReference type="Proteomes" id="UP000241546">
    <property type="component" value="Unassembled WGS sequence"/>
</dbReference>
<keyword evidence="2" id="KW-1133">Transmembrane helix</keyword>
<keyword evidence="2" id="KW-0472">Membrane</keyword>
<keyword evidence="2" id="KW-0812">Transmembrane</keyword>
<dbReference type="OrthoDB" id="2017974at2759"/>
<dbReference type="InterPro" id="IPR011990">
    <property type="entry name" value="TPR-like_helical_dom_sf"/>
</dbReference>
<proteinExistence type="predicted"/>
<accession>A0A2T4B3Q5</accession>
<sequence length="311" mass="34760">MVFKQWLLQINISLSALILLPGSQQSHFSWAPAATFAILASWGLTGVFLAFLHKRYLLEYFQKPSTNDTLSTASLVAIRNDAADFARRGDLTSTVGHNSRHDLFGGAEERWSSRRRQSGTTHSRSWTAPMAVSPSNHAAGCAESVTTAKVSSLFTRKSSDDEMQTWPLRGYCWSRNCIATNESRPASQHPTATPALRRLAPKYAMPARMWRHGIHSFLELLRQGLPAPMEHMLAVIYLAYHMMALLYETVPAFEDAWSECLGDLSRYRMAIEDDDIRGPNYQAAVSPSCYIDSAERSSAALLLHHVVDQMP</sequence>
<evidence type="ECO:0000313" key="4">
    <source>
        <dbReference type="Proteomes" id="UP000241546"/>
    </source>
</evidence>
<dbReference type="AlphaFoldDB" id="A0A2T4B3Q5"/>
<evidence type="ECO:0000313" key="3">
    <source>
        <dbReference type="EMBL" id="PTB63848.1"/>
    </source>
</evidence>
<keyword evidence="4" id="KW-1185">Reference proteome</keyword>
<feature type="region of interest" description="Disordered" evidence="1">
    <location>
        <begin position="106"/>
        <end position="132"/>
    </location>
</feature>
<feature type="transmembrane region" description="Helical" evidence="2">
    <location>
        <begin position="30"/>
        <end position="52"/>
    </location>
</feature>
<protein>
    <submittedName>
        <fullName evidence="3">Uncharacterized protein</fullName>
    </submittedName>
</protein>
<organism evidence="3 4">
    <name type="scientific">Trichoderma citrinoviride</name>
    <dbReference type="NCBI Taxonomy" id="58853"/>
    <lineage>
        <taxon>Eukaryota</taxon>
        <taxon>Fungi</taxon>
        <taxon>Dikarya</taxon>
        <taxon>Ascomycota</taxon>
        <taxon>Pezizomycotina</taxon>
        <taxon>Sordariomycetes</taxon>
        <taxon>Hypocreomycetidae</taxon>
        <taxon>Hypocreales</taxon>
        <taxon>Hypocreaceae</taxon>
        <taxon>Trichoderma</taxon>
    </lineage>
</organism>
<reference evidence="4" key="1">
    <citation type="submission" date="2016-07" db="EMBL/GenBank/DDBJ databases">
        <title>Multiple horizontal gene transfer events from other fungi enriched the ability of initially mycotrophic Trichoderma (Ascomycota) to feed on dead plant biomass.</title>
        <authorList>
            <consortium name="DOE Joint Genome Institute"/>
            <person name="Atanasova L."/>
            <person name="Chenthamara K."/>
            <person name="Zhang J."/>
            <person name="Grujic M."/>
            <person name="Henrissat B."/>
            <person name="Kuo A."/>
            <person name="Aerts A."/>
            <person name="Salamov A."/>
            <person name="Lipzen A."/>
            <person name="Labutti K."/>
            <person name="Barry K."/>
            <person name="Miao Y."/>
            <person name="Rahimi M.J."/>
            <person name="Shen Q."/>
            <person name="Grigoriev I.V."/>
            <person name="Kubicek C.P."/>
            <person name="Druzhinina I.S."/>
        </authorList>
    </citation>
    <scope>NUCLEOTIDE SEQUENCE [LARGE SCALE GENOMIC DNA]</scope>
    <source>
        <strain evidence="4">TUCIM 6016</strain>
    </source>
</reference>